<keyword evidence="2" id="KW-1185">Reference proteome</keyword>
<organism evidence="1 2">
    <name type="scientific">Cytobacillus gottheilii</name>
    <dbReference type="NCBI Taxonomy" id="859144"/>
    <lineage>
        <taxon>Bacteria</taxon>
        <taxon>Bacillati</taxon>
        <taxon>Bacillota</taxon>
        <taxon>Bacilli</taxon>
        <taxon>Bacillales</taxon>
        <taxon>Bacillaceae</taxon>
        <taxon>Cytobacillus</taxon>
    </lineage>
</organism>
<name>A0ABX8F708_9BACI</name>
<proteinExistence type="predicted"/>
<reference evidence="1 2" key="1">
    <citation type="submission" date="2021-03" db="EMBL/GenBank/DDBJ databases">
        <title>The first data on the complete genome of the tetrodotoxin-producing bacterium.</title>
        <authorList>
            <person name="Melnikova D.I."/>
            <person name="Nijland R."/>
            <person name="Magarlamov T.Y."/>
        </authorList>
    </citation>
    <scope>NUCLEOTIDE SEQUENCE [LARGE SCALE GENOMIC DNA]</scope>
    <source>
        <strain evidence="1 2">1839</strain>
    </source>
</reference>
<evidence type="ECO:0008006" key="3">
    <source>
        <dbReference type="Google" id="ProtNLM"/>
    </source>
</evidence>
<evidence type="ECO:0000313" key="1">
    <source>
        <dbReference type="EMBL" id="QVY59875.1"/>
    </source>
</evidence>
<dbReference type="SUPFAM" id="SSF89447">
    <property type="entry name" value="AbrB/MazE/MraZ-like"/>
    <property type="match status" value="1"/>
</dbReference>
<gene>
    <name evidence="1" type="ORF">J1899_12505</name>
</gene>
<dbReference type="RefSeq" id="WP_066445102.1">
    <property type="nucleotide sequence ID" value="NZ_CANKUS010000030.1"/>
</dbReference>
<sequence>MPDIYKCKNFSKTGKIQLPSKWRKEFGLLPGKLAELTYAKKQVVIQKARTGTTNNKRIITEGGAIYIPKELQLLLNVDCEHEYCLFIDAINEAFILRVLDAD</sequence>
<dbReference type="EMBL" id="CP071709">
    <property type="protein sequence ID" value="QVY59875.1"/>
    <property type="molecule type" value="Genomic_DNA"/>
</dbReference>
<protein>
    <recommendedName>
        <fullName evidence="3">SpoVT-AbrB domain-containing protein</fullName>
    </recommendedName>
</protein>
<dbReference type="InterPro" id="IPR037914">
    <property type="entry name" value="SpoVT-AbrB_sf"/>
</dbReference>
<accession>A0ABX8F708</accession>
<dbReference type="Proteomes" id="UP000679247">
    <property type="component" value="Chromosome"/>
</dbReference>
<evidence type="ECO:0000313" key="2">
    <source>
        <dbReference type="Proteomes" id="UP000679247"/>
    </source>
</evidence>